<feature type="compositionally biased region" description="Polar residues" evidence="3">
    <location>
        <begin position="257"/>
        <end position="266"/>
    </location>
</feature>
<evidence type="ECO:0000256" key="1">
    <source>
        <dbReference type="ARBA" id="ARBA00023157"/>
    </source>
</evidence>
<organism evidence="6 7">
    <name type="scientific">Temnothorax curvispinosus</name>
    <dbReference type="NCBI Taxonomy" id="300111"/>
    <lineage>
        <taxon>Eukaryota</taxon>
        <taxon>Metazoa</taxon>
        <taxon>Ecdysozoa</taxon>
        <taxon>Arthropoda</taxon>
        <taxon>Hexapoda</taxon>
        <taxon>Insecta</taxon>
        <taxon>Pterygota</taxon>
        <taxon>Neoptera</taxon>
        <taxon>Endopterygota</taxon>
        <taxon>Hymenoptera</taxon>
        <taxon>Apocrita</taxon>
        <taxon>Aculeata</taxon>
        <taxon>Formicoidea</taxon>
        <taxon>Formicidae</taxon>
        <taxon>Myrmicinae</taxon>
        <taxon>Temnothorax</taxon>
    </lineage>
</organism>
<dbReference type="InterPro" id="IPR035976">
    <property type="entry name" value="Sushi/SCR/CCP_sf"/>
</dbReference>
<feature type="region of interest" description="Disordered" evidence="3">
    <location>
        <begin position="246"/>
        <end position="299"/>
    </location>
</feature>
<keyword evidence="4" id="KW-0472">Membrane</keyword>
<gene>
    <name evidence="7" type="primary">LOC112465270</name>
</gene>
<keyword evidence="4" id="KW-0812">Transmembrane</keyword>
<feature type="domain" description="Sushi" evidence="5">
    <location>
        <begin position="307"/>
        <end position="354"/>
    </location>
</feature>
<dbReference type="OrthoDB" id="2019384at2759"/>
<evidence type="ECO:0000256" key="3">
    <source>
        <dbReference type="SAM" id="MobiDB-lite"/>
    </source>
</evidence>
<dbReference type="SUPFAM" id="SSF57535">
    <property type="entry name" value="Complement control module/SCR domain"/>
    <property type="match status" value="1"/>
</dbReference>
<keyword evidence="1" id="KW-1015">Disulfide bond</keyword>
<keyword evidence="6" id="KW-1185">Reference proteome</keyword>
<dbReference type="InterPro" id="IPR000436">
    <property type="entry name" value="Sushi_SCR_CCP_dom"/>
</dbReference>
<dbReference type="Pfam" id="PF00084">
    <property type="entry name" value="Sushi"/>
    <property type="match status" value="1"/>
</dbReference>
<feature type="transmembrane region" description="Helical" evidence="4">
    <location>
        <begin position="210"/>
        <end position="231"/>
    </location>
</feature>
<keyword evidence="2" id="KW-0768">Sushi</keyword>
<feature type="region of interest" description="Disordered" evidence="3">
    <location>
        <begin position="65"/>
        <end position="90"/>
    </location>
</feature>
<feature type="compositionally biased region" description="Polar residues" evidence="3">
    <location>
        <begin position="163"/>
        <end position="185"/>
    </location>
</feature>
<feature type="compositionally biased region" description="Acidic residues" evidence="3">
    <location>
        <begin position="75"/>
        <end position="87"/>
    </location>
</feature>
<protein>
    <submittedName>
        <fullName evidence="7">Uncharacterized protein LOC112465270 isoform X1</fullName>
    </submittedName>
</protein>
<feature type="compositionally biased region" description="Polar residues" evidence="3">
    <location>
        <begin position="274"/>
        <end position="284"/>
    </location>
</feature>
<accession>A0A6J1R0K8</accession>
<sequence>MRSAFLYVTLVQGQHQTLDGNHHQGQKEQDNVNCTVVSAESHAVDIRFSGETERSAMETAFVALGNGDSSTQCSDVDDDDDEEEETDVKEGSWITNLPVSPTIVQRQPAFATTNGDVVLPNSDQPTFGNVRVQKSRNVRLVNQTCYNSPVTIKQFVYTNLTPNQDASRASDNTSDLPTRKNNGTPNDGCIFPQNTKLNKVTQWFWTWKRAVLSCVITLILLAIVVPITVHFTHQSDASVPLEIPTSSNEESFLPSVRPTTGTTRSLPTPVPTRPSGTPSGTNTACKAPPQPQNGRWKLHRSQCSDGQDCDVPEGTKLGLGSHLVYFCDSGYKIRGLTDVSSIEGKWLNIPVCTAILCKALAASSIRSECLYNDDWISCKSPVPPKTKATLSCEKSYRPETNLLSGQKTNVRCNANGEWKPEPMRCVPGPLTINIYINDTQLAFQTTFDRKCYIY</sequence>
<comment type="caution">
    <text evidence="2">Lacks conserved residue(s) required for the propagation of feature annotation.</text>
</comment>
<dbReference type="Gene3D" id="2.10.70.10">
    <property type="entry name" value="Complement Module, domain 1"/>
    <property type="match status" value="2"/>
</dbReference>
<dbReference type="GeneID" id="112465270"/>
<evidence type="ECO:0000256" key="2">
    <source>
        <dbReference type="PROSITE-ProRule" id="PRU00302"/>
    </source>
</evidence>
<feature type="region of interest" description="Disordered" evidence="3">
    <location>
        <begin position="163"/>
        <end position="190"/>
    </location>
</feature>
<evidence type="ECO:0000256" key="4">
    <source>
        <dbReference type="SAM" id="Phobius"/>
    </source>
</evidence>
<keyword evidence="4" id="KW-1133">Transmembrane helix</keyword>
<evidence type="ECO:0000259" key="5">
    <source>
        <dbReference type="PROSITE" id="PS50923"/>
    </source>
</evidence>
<dbReference type="AlphaFoldDB" id="A0A6J1R0K8"/>
<dbReference type="PROSITE" id="PS50923">
    <property type="entry name" value="SUSHI"/>
    <property type="match status" value="1"/>
</dbReference>
<dbReference type="CDD" id="cd00033">
    <property type="entry name" value="CCP"/>
    <property type="match status" value="1"/>
</dbReference>
<name>A0A6J1R0K8_9HYME</name>
<evidence type="ECO:0000313" key="7">
    <source>
        <dbReference type="RefSeq" id="XP_024888514.1"/>
    </source>
</evidence>
<reference evidence="7" key="1">
    <citation type="submission" date="2025-08" db="UniProtKB">
        <authorList>
            <consortium name="RefSeq"/>
        </authorList>
    </citation>
    <scope>IDENTIFICATION</scope>
    <source>
        <tissue evidence="7">Whole body</tissue>
    </source>
</reference>
<evidence type="ECO:0000313" key="6">
    <source>
        <dbReference type="Proteomes" id="UP000504618"/>
    </source>
</evidence>
<dbReference type="Proteomes" id="UP000504618">
    <property type="component" value="Unplaced"/>
</dbReference>
<dbReference type="RefSeq" id="XP_024888514.1">
    <property type="nucleotide sequence ID" value="XM_025032746.1"/>
</dbReference>
<proteinExistence type="predicted"/>